<dbReference type="Proteomes" id="UP001589688">
    <property type="component" value="Unassembled WGS sequence"/>
</dbReference>
<dbReference type="Gene3D" id="2.60.120.260">
    <property type="entry name" value="Galactose-binding domain-like"/>
    <property type="match status" value="1"/>
</dbReference>
<feature type="domain" description="DUF4982" evidence="8">
    <location>
        <begin position="614"/>
        <end position="677"/>
    </location>
</feature>
<dbReference type="PANTHER" id="PTHR42732:SF1">
    <property type="entry name" value="BETA-MANNOSIDASE"/>
    <property type="match status" value="1"/>
</dbReference>
<keyword evidence="11" id="KW-1185">Reference proteome</keyword>
<dbReference type="Pfam" id="PF16355">
    <property type="entry name" value="DUF4982"/>
    <property type="match status" value="1"/>
</dbReference>
<dbReference type="Gene3D" id="3.20.20.80">
    <property type="entry name" value="Glycosidases"/>
    <property type="match status" value="1"/>
</dbReference>
<keyword evidence="2 10" id="KW-0378">Hydrolase</keyword>
<proteinExistence type="inferred from homology"/>
<dbReference type="InterPro" id="IPR008979">
    <property type="entry name" value="Galactose-bd-like_sf"/>
</dbReference>
<dbReference type="SUPFAM" id="SSF49785">
    <property type="entry name" value="Galactose-binding domain-like"/>
    <property type="match status" value="1"/>
</dbReference>
<dbReference type="RefSeq" id="WP_027952500.1">
    <property type="nucleotide sequence ID" value="NZ_JADU01000020.1"/>
</dbReference>
<evidence type="ECO:0000256" key="4">
    <source>
        <dbReference type="SAM" id="SignalP"/>
    </source>
</evidence>
<dbReference type="InterPro" id="IPR040605">
    <property type="entry name" value="Glyco_hydro2_dom5"/>
</dbReference>
<evidence type="ECO:0000259" key="8">
    <source>
        <dbReference type="Pfam" id="PF16355"/>
    </source>
</evidence>
<gene>
    <name evidence="10" type="ORF">ACFFK8_02060</name>
</gene>
<dbReference type="InterPro" id="IPR013783">
    <property type="entry name" value="Ig-like_fold"/>
</dbReference>
<sequence>MQKPICTLLTLFLLAAPAMGQRTVEYLNDGWKFHWGQADPQHLNTEGWRTVDVPHDFQIEQPWVAPSADERENNSDGASNFKSRLSARAFKEMGEGWYVKTITPDAGWQGRRVLIDFEGIMYVGDVYLNGERVGGTDYGYVGFEIDLSRKLRYGQPNTIAVRASTGSPTDSRWYTGGGLFRNVHLVTTDAQLYFARHPLYVTTTDNREVHVQVEVANLTKYNSVNLQLELIDNTGRTVYAKRQDMPYMRRYKTNELRWEPVVVSNAHLWNIDDPYRYTARVTLYNHEGRAVDCVSTRFGIRSFEIGPDFGLKLNGRKLLLKGIANHHTLGALGAAAYPRAMEKRLKLLKDFGFNHVRTSHNPYSESFLNLCDSLGFVVVDELYDKWLQQYTGGRTPWMQQWPYQLPEWIKRDRNHPCVALWSLGNELQTYANLPFDDGGVTPYRMLKAVLQRYDDTRKVTVAMHPRGRNLQTDSLPCDLALQTDVQAYNYRYMYFPGDGRKFPWMTFYQSEANLSMMGPNFFGMDLDKVIGLAYWGMIDYLGESMGWPRKGWTDGVFDISLQPKPMAWLLRSMFKPEEPVCHIGIVDSKARQTEWNGIVFSNDGMSDHWNRIPGQQLTVKVFTNAHRVELVENGHKIAEQANTADPQKRNQLQFDQVTYQPGYLEAVAYDEKGKRVASHRIETAGEMKRLKAEPDAEVWHADGQDLQHVRITALDSRGRRAVSAQLRLTFSVTGDARIVAVDNGNNASDELHAVAERSLCNGSALVILRAGKKAGKVVLTIRDDKGKSQKLVLNTVK</sequence>
<feature type="chain" id="PRO_5045296985" evidence="4">
    <location>
        <begin position="21"/>
        <end position="797"/>
    </location>
</feature>
<dbReference type="Pfam" id="PF02836">
    <property type="entry name" value="Glyco_hydro_2_C"/>
    <property type="match status" value="1"/>
</dbReference>
<evidence type="ECO:0000259" key="6">
    <source>
        <dbReference type="Pfam" id="PF02836"/>
    </source>
</evidence>
<evidence type="ECO:0000256" key="2">
    <source>
        <dbReference type="ARBA" id="ARBA00022801"/>
    </source>
</evidence>
<evidence type="ECO:0000313" key="11">
    <source>
        <dbReference type="Proteomes" id="UP001589688"/>
    </source>
</evidence>
<dbReference type="InterPro" id="IPR017853">
    <property type="entry name" value="GH"/>
</dbReference>
<dbReference type="PRINTS" id="PR00132">
    <property type="entry name" value="GLHYDRLASE2"/>
</dbReference>
<comment type="similarity">
    <text evidence="1">Belongs to the glycosyl hydrolase 2 family.</text>
</comment>
<dbReference type="InterPro" id="IPR006104">
    <property type="entry name" value="Glyco_hydro_2_N"/>
</dbReference>
<evidence type="ECO:0000256" key="1">
    <source>
        <dbReference type="ARBA" id="ARBA00007401"/>
    </source>
</evidence>
<feature type="signal peptide" evidence="4">
    <location>
        <begin position="1"/>
        <end position="20"/>
    </location>
</feature>
<keyword evidence="3" id="KW-0326">Glycosidase</keyword>
<dbReference type="PROSITE" id="PS00608">
    <property type="entry name" value="GLYCOSYL_HYDROL_F2_2"/>
    <property type="match status" value="1"/>
</dbReference>
<accession>A0ABV5ZGY6</accession>
<keyword evidence="4" id="KW-0732">Signal</keyword>
<reference evidence="10 11" key="1">
    <citation type="submission" date="2024-09" db="EMBL/GenBank/DDBJ databases">
        <authorList>
            <person name="Sun Q."/>
            <person name="Mori K."/>
        </authorList>
    </citation>
    <scope>NUCLEOTIDE SEQUENCE [LARGE SCALE GENOMIC DNA]</scope>
    <source>
        <strain evidence="10 11">ATCC 51272</strain>
    </source>
</reference>
<dbReference type="InterPro" id="IPR006101">
    <property type="entry name" value="Glyco_hydro_2"/>
</dbReference>
<protein>
    <submittedName>
        <fullName evidence="10">Glycoside hydrolase family 2 TIM barrel-domain containing protein</fullName>
    </submittedName>
</protein>
<dbReference type="Pfam" id="PF00703">
    <property type="entry name" value="Glyco_hydro_2"/>
    <property type="match status" value="1"/>
</dbReference>
<evidence type="ECO:0000313" key="10">
    <source>
        <dbReference type="EMBL" id="MFB9896638.1"/>
    </source>
</evidence>
<evidence type="ECO:0000259" key="9">
    <source>
        <dbReference type="Pfam" id="PF18565"/>
    </source>
</evidence>
<feature type="domain" description="Glycoside hydrolase family 2 immunoglobulin-like beta-sandwich" evidence="5">
    <location>
        <begin position="201"/>
        <end position="301"/>
    </location>
</feature>
<dbReference type="InterPro" id="IPR051913">
    <property type="entry name" value="GH2_Domain-Containing"/>
</dbReference>
<evidence type="ECO:0000259" key="7">
    <source>
        <dbReference type="Pfam" id="PF02837"/>
    </source>
</evidence>
<dbReference type="PANTHER" id="PTHR42732">
    <property type="entry name" value="BETA-GALACTOSIDASE"/>
    <property type="match status" value="1"/>
</dbReference>
<evidence type="ECO:0000259" key="5">
    <source>
        <dbReference type="Pfam" id="PF00703"/>
    </source>
</evidence>
<name>A0ABV5ZGY6_9BACT</name>
<feature type="domain" description="Glycosyl hydrolases family 2 sugar binding" evidence="7">
    <location>
        <begin position="27"/>
        <end position="188"/>
    </location>
</feature>
<evidence type="ECO:0000256" key="3">
    <source>
        <dbReference type="ARBA" id="ARBA00023295"/>
    </source>
</evidence>
<dbReference type="SUPFAM" id="SSF49303">
    <property type="entry name" value="beta-Galactosidase/glucuronidase domain"/>
    <property type="match status" value="1"/>
</dbReference>
<dbReference type="InterPro" id="IPR006102">
    <property type="entry name" value="Ig-like_GH2"/>
</dbReference>
<dbReference type="EMBL" id="JBHLZF010000001">
    <property type="protein sequence ID" value="MFB9896638.1"/>
    <property type="molecule type" value="Genomic_DNA"/>
</dbReference>
<dbReference type="SUPFAM" id="SSF51445">
    <property type="entry name" value="(Trans)glycosidases"/>
    <property type="match status" value="1"/>
</dbReference>
<feature type="domain" description="Glycoside hydrolase family 2 catalytic" evidence="6">
    <location>
        <begin position="311"/>
        <end position="464"/>
    </location>
</feature>
<dbReference type="GO" id="GO:0016787">
    <property type="term" value="F:hydrolase activity"/>
    <property type="evidence" value="ECO:0007669"/>
    <property type="project" value="UniProtKB-KW"/>
</dbReference>
<dbReference type="InterPro" id="IPR032311">
    <property type="entry name" value="DUF4982"/>
</dbReference>
<dbReference type="Pfam" id="PF02837">
    <property type="entry name" value="Glyco_hydro_2_N"/>
    <property type="match status" value="1"/>
</dbReference>
<dbReference type="InterPro" id="IPR023232">
    <property type="entry name" value="Glyco_hydro_2_AS"/>
</dbReference>
<dbReference type="InterPro" id="IPR006103">
    <property type="entry name" value="Glyco_hydro_2_cat"/>
</dbReference>
<comment type="caution">
    <text evidence="10">The sequence shown here is derived from an EMBL/GenBank/DDBJ whole genome shotgun (WGS) entry which is preliminary data.</text>
</comment>
<dbReference type="Pfam" id="PF18565">
    <property type="entry name" value="Glyco_hydro2_C5"/>
    <property type="match status" value="1"/>
</dbReference>
<feature type="domain" description="Glycoside hydrolase family 2" evidence="9">
    <location>
        <begin position="690"/>
        <end position="791"/>
    </location>
</feature>
<dbReference type="Gene3D" id="2.60.40.10">
    <property type="entry name" value="Immunoglobulins"/>
    <property type="match status" value="3"/>
</dbReference>
<dbReference type="InterPro" id="IPR036156">
    <property type="entry name" value="Beta-gal/glucu_dom_sf"/>
</dbReference>
<organism evidence="10 11">
    <name type="scientific">Hallella seregens ATCC 51272</name>
    <dbReference type="NCBI Taxonomy" id="1336250"/>
    <lineage>
        <taxon>Bacteria</taxon>
        <taxon>Pseudomonadati</taxon>
        <taxon>Bacteroidota</taxon>
        <taxon>Bacteroidia</taxon>
        <taxon>Bacteroidales</taxon>
        <taxon>Prevotellaceae</taxon>
        <taxon>Hallella</taxon>
    </lineage>
</organism>